<dbReference type="AlphaFoldDB" id="A0A1C3K0V9"/>
<dbReference type="InterPro" id="IPR011013">
    <property type="entry name" value="Gal_mutarotase_sf_dom"/>
</dbReference>
<dbReference type="GO" id="GO:0030246">
    <property type="term" value="F:carbohydrate binding"/>
    <property type="evidence" value="ECO:0007669"/>
    <property type="project" value="InterPro"/>
</dbReference>
<accession>A0A1C3K0V9</accession>
<dbReference type="Gene3D" id="2.70.98.10">
    <property type="match status" value="1"/>
</dbReference>
<dbReference type="Pfam" id="PF01263">
    <property type="entry name" value="Aldose_epim"/>
    <property type="match status" value="1"/>
</dbReference>
<dbReference type="STRING" id="1851544.ODI_03374"/>
<dbReference type="SUPFAM" id="SSF74650">
    <property type="entry name" value="Galactose mutarotase-like"/>
    <property type="match status" value="1"/>
</dbReference>
<dbReference type="KEGG" id="odi:ODI_R0822"/>
<dbReference type="EMBL" id="LT907988">
    <property type="protein sequence ID" value="SOE47408.1"/>
    <property type="molecule type" value="Genomic_DNA"/>
</dbReference>
<dbReference type="GO" id="GO:0016853">
    <property type="term" value="F:isomerase activity"/>
    <property type="evidence" value="ECO:0007669"/>
    <property type="project" value="InterPro"/>
</dbReference>
<organism evidence="1 3">
    <name type="scientific">Orrella dioscoreae</name>
    <dbReference type="NCBI Taxonomy" id="1851544"/>
    <lineage>
        <taxon>Bacteria</taxon>
        <taxon>Pseudomonadati</taxon>
        <taxon>Pseudomonadota</taxon>
        <taxon>Betaproteobacteria</taxon>
        <taxon>Burkholderiales</taxon>
        <taxon>Alcaligenaceae</taxon>
        <taxon>Orrella</taxon>
    </lineage>
</organism>
<reference evidence="1 3" key="1">
    <citation type="submission" date="2016-06" db="EMBL/GenBank/DDBJ databases">
        <authorList>
            <person name="Kjaerup R.B."/>
            <person name="Dalgaard T.S."/>
            <person name="Juul-Madsen H.R."/>
        </authorList>
    </citation>
    <scope>NUCLEOTIDE SEQUENCE [LARGE SCALE GENOMIC DNA]</scope>
    <source>
        <strain evidence="1">Orrdi1</strain>
    </source>
</reference>
<evidence type="ECO:0000313" key="3">
    <source>
        <dbReference type="Proteomes" id="UP000078558"/>
    </source>
</evidence>
<dbReference type="RefSeq" id="WP_067752254.1">
    <property type="nucleotide sequence ID" value="NZ_LT907988.1"/>
</dbReference>
<keyword evidence="3" id="KW-1185">Reference proteome</keyword>
<dbReference type="OrthoDB" id="9808779at2"/>
<dbReference type="EMBL" id="FLRC01000013">
    <property type="protein sequence ID" value="SBT25038.1"/>
    <property type="molecule type" value="Genomic_DNA"/>
</dbReference>
<dbReference type="InterPro" id="IPR008183">
    <property type="entry name" value="Aldose_1/G6P_1-epimerase"/>
</dbReference>
<dbReference type="InterPro" id="IPR014718">
    <property type="entry name" value="GH-type_carb-bd"/>
</dbReference>
<sequence length="302" mass="33097">MTRDVPRTPLLVLQDGLTRLALAPSLGGAIASWRRLRDGLPLLRDGGDAIASDASPRTLAQYPLVPWSNRIGQGGYETPQGWQALAPNTSHDPHPIHGSAWQQAWQVVSHGARHAHLRLACATPFAYVAEQRITLDEGCLDCRLVVTHHDHRPNWHGLGLHPYFPRNAATRLHAPATAVWQGQPGALPDALTPVPADWRFPQARALPATPVDHAFDGWDGTCVISQPDHGYALAGRATGCGLYLLYCPAGRDFFCFEPVSHPIDAHHLPGRPGLRWLTSGQQAALRWQLRYRETPAPHMTGV</sequence>
<dbReference type="CDD" id="cd09021">
    <property type="entry name" value="Aldose_epim_Ec_YphB"/>
    <property type="match status" value="1"/>
</dbReference>
<dbReference type="Proteomes" id="UP000078558">
    <property type="component" value="Chromosome I"/>
</dbReference>
<name>A0A1C3K0V9_9BURK</name>
<protein>
    <submittedName>
        <fullName evidence="1">Aldose epimerase family protein</fullName>
    </submittedName>
</protein>
<evidence type="ECO:0000313" key="2">
    <source>
        <dbReference type="EMBL" id="SOE47408.1"/>
    </source>
</evidence>
<reference evidence="2 3" key="2">
    <citation type="submission" date="2017-08" db="EMBL/GenBank/DDBJ databases">
        <authorList>
            <person name="de Groot N.N."/>
        </authorList>
    </citation>
    <scope>NUCLEOTIDE SEQUENCE [LARGE SCALE GENOMIC DNA]</scope>
    <source>
        <strain evidence="2">Orrdi1</strain>
    </source>
</reference>
<evidence type="ECO:0000313" key="1">
    <source>
        <dbReference type="EMBL" id="SBT25038.1"/>
    </source>
</evidence>
<dbReference type="GO" id="GO:0005975">
    <property type="term" value="P:carbohydrate metabolic process"/>
    <property type="evidence" value="ECO:0007669"/>
    <property type="project" value="InterPro"/>
</dbReference>
<gene>
    <name evidence="1" type="ORF">ODI_03374</name>
    <name evidence="2" type="ORF">ODI_R0822</name>
</gene>
<proteinExistence type="predicted"/>